<feature type="chain" id="PRO_5011575760" description="Chitin binding Peritrophin-A domain-containing protein" evidence="1">
    <location>
        <begin position="21"/>
        <end position="54"/>
    </location>
</feature>
<dbReference type="AlphaFoldDB" id="A0A1H3QG91"/>
<dbReference type="Proteomes" id="UP000198914">
    <property type="component" value="Unassembled WGS sequence"/>
</dbReference>
<gene>
    <name evidence="2" type="ORF">SAMN05444004_106127</name>
</gene>
<evidence type="ECO:0000313" key="3">
    <source>
        <dbReference type="Proteomes" id="UP000198914"/>
    </source>
</evidence>
<keyword evidence="1" id="KW-0732">Signal</keyword>
<dbReference type="EMBL" id="FNPX01000006">
    <property type="protein sequence ID" value="SDZ12532.1"/>
    <property type="molecule type" value="Genomic_DNA"/>
</dbReference>
<evidence type="ECO:0000256" key="1">
    <source>
        <dbReference type="SAM" id="SignalP"/>
    </source>
</evidence>
<feature type="signal peptide" evidence="1">
    <location>
        <begin position="1"/>
        <end position="20"/>
    </location>
</feature>
<reference evidence="3" key="1">
    <citation type="submission" date="2016-10" db="EMBL/GenBank/DDBJ databases">
        <authorList>
            <person name="Varghese N."/>
            <person name="Submissions S."/>
        </authorList>
    </citation>
    <scope>NUCLEOTIDE SEQUENCE [LARGE SCALE GENOMIC DNA]</scope>
    <source>
        <strain evidence="3">DSM 100420</strain>
    </source>
</reference>
<dbReference type="STRING" id="1244108.SAMN05444004_106127"/>
<dbReference type="RefSeq" id="WP_139176580.1">
    <property type="nucleotide sequence ID" value="NZ_FNPX01000006.1"/>
</dbReference>
<name>A0A1H3QG91_9RHOB</name>
<keyword evidence="3" id="KW-1185">Reference proteome</keyword>
<organism evidence="2 3">
    <name type="scientific">Jannaschia faecimaris</name>
    <dbReference type="NCBI Taxonomy" id="1244108"/>
    <lineage>
        <taxon>Bacteria</taxon>
        <taxon>Pseudomonadati</taxon>
        <taxon>Pseudomonadota</taxon>
        <taxon>Alphaproteobacteria</taxon>
        <taxon>Rhodobacterales</taxon>
        <taxon>Roseobacteraceae</taxon>
        <taxon>Jannaschia</taxon>
    </lineage>
</organism>
<protein>
    <recommendedName>
        <fullName evidence="4">Chitin binding Peritrophin-A domain-containing protein</fullName>
    </recommendedName>
</protein>
<evidence type="ECO:0000313" key="2">
    <source>
        <dbReference type="EMBL" id="SDZ12532.1"/>
    </source>
</evidence>
<accession>A0A1H3QG91</accession>
<sequence>MLKTLTLATLLLAPPFAAFAEHPNCVIRDDPYMTCTSGTQWDAEIGGCMPVVTG</sequence>
<proteinExistence type="predicted"/>
<evidence type="ECO:0008006" key="4">
    <source>
        <dbReference type="Google" id="ProtNLM"/>
    </source>
</evidence>